<sequence length="411" mass="43601">MSLSSSQQRQSPPPSLTNINPNSENEAAGQIPFPANTIIHSPPINLSHPIPTSNLPSKTILITGGASGFGATCCRSWASHHAIVIIGDINARAGEELVAEVRQSTGNQNLHFIQLDVTSWTSQVEFFDQAARLSPHGGIDCVIANAGIADAEENRKFEEPEPNQIKPGPTSITASITTGGRAGASPDGSPGASPPTLKTIDVNLYGVLYTTHLALHYLPRNPGSRPCDPDTHTGPRDRHLLLVSSIAGLAGLPSQPLYAAAKHAVVGLFRTLRMTAPMKCGVRVNMINPYFVDTPILGPLGALLLAGGGMATLESVLQATTRLVADQGIIGRALVIGPKTSAEHARAVGLEPDIVDQAVWDVYAHDFEQSDLFTRRVIGVTNLITRARGWTGLASDIANKASYGFWKMLGY</sequence>
<evidence type="ECO:0000313" key="6">
    <source>
        <dbReference type="Proteomes" id="UP000019484"/>
    </source>
</evidence>
<evidence type="ECO:0000256" key="4">
    <source>
        <dbReference type="SAM" id="MobiDB-lite"/>
    </source>
</evidence>
<feature type="region of interest" description="Disordered" evidence="4">
    <location>
        <begin position="156"/>
        <end position="195"/>
    </location>
</feature>
<feature type="region of interest" description="Disordered" evidence="4">
    <location>
        <begin position="1"/>
        <end position="29"/>
    </location>
</feature>
<evidence type="ECO:0000256" key="3">
    <source>
        <dbReference type="ARBA" id="ARBA00023002"/>
    </source>
</evidence>
<reference evidence="5 6" key="1">
    <citation type="submission" date="2013-03" db="EMBL/GenBank/DDBJ databases">
        <title>The Genome Sequence of Capronia coronata CBS 617.96.</title>
        <authorList>
            <consortium name="The Broad Institute Genomics Platform"/>
            <person name="Cuomo C."/>
            <person name="de Hoog S."/>
            <person name="Gorbushina A."/>
            <person name="Walker B."/>
            <person name="Young S.K."/>
            <person name="Zeng Q."/>
            <person name="Gargeya S."/>
            <person name="Fitzgerald M."/>
            <person name="Haas B."/>
            <person name="Abouelleil A."/>
            <person name="Allen A.W."/>
            <person name="Alvarado L."/>
            <person name="Arachchi H.M."/>
            <person name="Berlin A.M."/>
            <person name="Chapman S.B."/>
            <person name="Gainer-Dewar J."/>
            <person name="Goldberg J."/>
            <person name="Griggs A."/>
            <person name="Gujja S."/>
            <person name="Hansen M."/>
            <person name="Howarth C."/>
            <person name="Imamovic A."/>
            <person name="Ireland A."/>
            <person name="Larimer J."/>
            <person name="McCowan C."/>
            <person name="Murphy C."/>
            <person name="Pearson M."/>
            <person name="Poon T.W."/>
            <person name="Priest M."/>
            <person name="Roberts A."/>
            <person name="Saif S."/>
            <person name="Shea T."/>
            <person name="Sisk P."/>
            <person name="Sykes S."/>
            <person name="Wortman J."/>
            <person name="Nusbaum C."/>
            <person name="Birren B."/>
        </authorList>
    </citation>
    <scope>NUCLEOTIDE SEQUENCE [LARGE SCALE GENOMIC DNA]</scope>
    <source>
        <strain evidence="5 6">CBS 617.96</strain>
    </source>
</reference>
<dbReference type="PROSITE" id="PS00061">
    <property type="entry name" value="ADH_SHORT"/>
    <property type="match status" value="1"/>
</dbReference>
<dbReference type="PANTHER" id="PTHR44229">
    <property type="entry name" value="15-HYDROXYPROSTAGLANDIN DEHYDROGENASE [NAD(+)]"/>
    <property type="match status" value="1"/>
</dbReference>
<keyword evidence="3" id="KW-0560">Oxidoreductase</keyword>
<dbReference type="AlphaFoldDB" id="W9XEN3"/>
<evidence type="ECO:0000256" key="2">
    <source>
        <dbReference type="ARBA" id="ARBA00022857"/>
    </source>
</evidence>
<dbReference type="PANTHER" id="PTHR44229:SF4">
    <property type="entry name" value="15-HYDROXYPROSTAGLANDIN DEHYDROGENASE [NAD(+)]"/>
    <property type="match status" value="1"/>
</dbReference>
<dbReference type="InterPro" id="IPR020904">
    <property type="entry name" value="Sc_DH/Rdtase_CS"/>
</dbReference>
<evidence type="ECO:0000256" key="1">
    <source>
        <dbReference type="ARBA" id="ARBA00006484"/>
    </source>
</evidence>
<dbReference type="InterPro" id="IPR036291">
    <property type="entry name" value="NAD(P)-bd_dom_sf"/>
</dbReference>
<dbReference type="Proteomes" id="UP000019484">
    <property type="component" value="Unassembled WGS sequence"/>
</dbReference>
<dbReference type="GeneID" id="19163940"/>
<dbReference type="GO" id="GO:0016616">
    <property type="term" value="F:oxidoreductase activity, acting on the CH-OH group of donors, NAD or NADP as acceptor"/>
    <property type="evidence" value="ECO:0007669"/>
    <property type="project" value="TreeGrafter"/>
</dbReference>
<dbReference type="InterPro" id="IPR002347">
    <property type="entry name" value="SDR_fam"/>
</dbReference>
<dbReference type="SUPFAM" id="SSF51735">
    <property type="entry name" value="NAD(P)-binding Rossmann-fold domains"/>
    <property type="match status" value="1"/>
</dbReference>
<dbReference type="HOGENOM" id="CLU_010194_13_3_1"/>
<comment type="similarity">
    <text evidence="1">Belongs to the short-chain dehydrogenases/reductases (SDR) family.</text>
</comment>
<evidence type="ECO:0008006" key="7">
    <source>
        <dbReference type="Google" id="ProtNLM"/>
    </source>
</evidence>
<dbReference type="PRINTS" id="PR00081">
    <property type="entry name" value="GDHRDH"/>
</dbReference>
<protein>
    <recommendedName>
        <fullName evidence="7">Alcohol dehydrogenase</fullName>
    </recommendedName>
</protein>
<accession>W9XEN3</accession>
<evidence type="ECO:0000313" key="5">
    <source>
        <dbReference type="EMBL" id="EXJ78693.1"/>
    </source>
</evidence>
<feature type="compositionally biased region" description="Low complexity" evidence="4">
    <location>
        <begin position="1"/>
        <end position="10"/>
    </location>
</feature>
<keyword evidence="2" id="KW-0521">NADP</keyword>
<dbReference type="STRING" id="1182541.W9XEN3"/>
<dbReference type="Gene3D" id="3.40.50.720">
    <property type="entry name" value="NAD(P)-binding Rossmann-like Domain"/>
    <property type="match status" value="1"/>
</dbReference>
<dbReference type="OrthoDB" id="5371740at2759"/>
<feature type="compositionally biased region" description="Low complexity" evidence="4">
    <location>
        <begin position="183"/>
        <end position="195"/>
    </location>
</feature>
<dbReference type="eggNOG" id="KOG4169">
    <property type="taxonomic scope" value="Eukaryota"/>
</dbReference>
<organism evidence="5 6">
    <name type="scientific">Capronia coronata CBS 617.96</name>
    <dbReference type="NCBI Taxonomy" id="1182541"/>
    <lineage>
        <taxon>Eukaryota</taxon>
        <taxon>Fungi</taxon>
        <taxon>Dikarya</taxon>
        <taxon>Ascomycota</taxon>
        <taxon>Pezizomycotina</taxon>
        <taxon>Eurotiomycetes</taxon>
        <taxon>Chaetothyriomycetidae</taxon>
        <taxon>Chaetothyriales</taxon>
        <taxon>Herpotrichiellaceae</taxon>
        <taxon>Capronia</taxon>
    </lineage>
</organism>
<proteinExistence type="inferred from homology"/>
<keyword evidence="6" id="KW-1185">Reference proteome</keyword>
<dbReference type="Pfam" id="PF00106">
    <property type="entry name" value="adh_short"/>
    <property type="match status" value="2"/>
</dbReference>
<dbReference type="RefSeq" id="XP_007728141.1">
    <property type="nucleotide sequence ID" value="XM_007729951.1"/>
</dbReference>
<dbReference type="EMBL" id="AMWN01000011">
    <property type="protein sequence ID" value="EXJ78693.1"/>
    <property type="molecule type" value="Genomic_DNA"/>
</dbReference>
<name>W9XEN3_9EURO</name>
<gene>
    <name evidence="5" type="ORF">A1O1_09095</name>
</gene>
<comment type="caution">
    <text evidence="5">The sequence shown here is derived from an EMBL/GenBank/DDBJ whole genome shotgun (WGS) entry which is preliminary data.</text>
</comment>
<dbReference type="GO" id="GO:0005737">
    <property type="term" value="C:cytoplasm"/>
    <property type="evidence" value="ECO:0007669"/>
    <property type="project" value="TreeGrafter"/>
</dbReference>